<reference evidence="2 3" key="1">
    <citation type="submission" date="2019-07" db="EMBL/GenBank/DDBJ databases">
        <title>Characterization of Brevibacillus brevis HK544, as a potential biocontrol agent.</title>
        <authorList>
            <person name="Kim H."/>
        </authorList>
    </citation>
    <scope>NUCLEOTIDE SEQUENCE [LARGE SCALE GENOMIC DNA]</scope>
    <source>
        <strain evidence="2 3">HK544</strain>
    </source>
</reference>
<dbReference type="PROSITE" id="PS51257">
    <property type="entry name" value="PROKAR_LIPOPROTEIN"/>
    <property type="match status" value="1"/>
</dbReference>
<dbReference type="EMBL" id="CP042161">
    <property type="protein sequence ID" value="QDS33350.1"/>
    <property type="molecule type" value="Genomic_DNA"/>
</dbReference>
<evidence type="ECO:0000313" key="3">
    <source>
        <dbReference type="Proteomes" id="UP000317713"/>
    </source>
</evidence>
<dbReference type="Proteomes" id="UP000317713">
    <property type="component" value="Chromosome"/>
</dbReference>
<dbReference type="RefSeq" id="WP_144614026.1">
    <property type="nucleotide sequence ID" value="NZ_CP042161.1"/>
</dbReference>
<evidence type="ECO:0000256" key="1">
    <source>
        <dbReference type="SAM" id="SignalP"/>
    </source>
</evidence>
<proteinExistence type="predicted"/>
<name>A0A517I3A6_BREBE</name>
<sequence length="181" mass="20420">MMWKYLRMTAFWVLTVVVLAACSTQSEPTAAFDPENQKEYGVNGIYLGQNIKEAMDILKPTKADFMDMVTRQSYTVEQMSQGAGDAVMGMLLVDQTQMMIKVHKSELTSIMLGGVPREDAQKFKTYRGLAMFDSAEQLEKLYGKGKGKGEQEVVYEGSKYTANFGLVDNQVAWFRFDRKSS</sequence>
<keyword evidence="1" id="KW-0732">Signal</keyword>
<protein>
    <submittedName>
        <fullName evidence="2">Uncharacterized protein</fullName>
    </submittedName>
</protein>
<accession>A0A517I3A6</accession>
<feature type="signal peptide" evidence="1">
    <location>
        <begin position="1"/>
        <end position="20"/>
    </location>
</feature>
<evidence type="ECO:0000313" key="2">
    <source>
        <dbReference type="EMBL" id="QDS33350.1"/>
    </source>
</evidence>
<gene>
    <name evidence="2" type="ORF">FPS98_04790</name>
</gene>
<organism evidence="2 3">
    <name type="scientific">Brevibacillus brevis</name>
    <name type="common">Bacillus brevis</name>
    <dbReference type="NCBI Taxonomy" id="1393"/>
    <lineage>
        <taxon>Bacteria</taxon>
        <taxon>Bacillati</taxon>
        <taxon>Bacillota</taxon>
        <taxon>Bacilli</taxon>
        <taxon>Bacillales</taxon>
        <taxon>Paenibacillaceae</taxon>
        <taxon>Brevibacillus</taxon>
    </lineage>
</organism>
<dbReference type="AlphaFoldDB" id="A0A517I3A6"/>
<feature type="chain" id="PRO_5039282335" evidence="1">
    <location>
        <begin position="21"/>
        <end position="181"/>
    </location>
</feature>